<dbReference type="EMBL" id="LT985188">
    <property type="protein sequence ID" value="SPD87981.1"/>
    <property type="molecule type" value="Genomic_DNA"/>
</dbReference>
<feature type="transmembrane region" description="Helical" evidence="1">
    <location>
        <begin position="50"/>
        <end position="68"/>
    </location>
</feature>
<dbReference type="RefSeq" id="WP_105186590.1">
    <property type="nucleotide sequence ID" value="NZ_BAAAGO010000035.1"/>
</dbReference>
<evidence type="ECO:0000256" key="1">
    <source>
        <dbReference type="SAM" id="Phobius"/>
    </source>
</evidence>
<sequence>MTDHDPADSPDGRAERALRDTLHTHAEAPIFRPLQVDVSAAPSRSRWTRWVPAAAVVALVALAVPLVLSQAGGGPFRAVPADGSGEQAPVASSQADGPSIGSAAASGWRWESYRVLSYQVPTTWGYGYAPDTAWCVGEGRTAYGAIVDLAGETRAVPSILCPRAIPLDRLPMFVSVRAAGAADRGWDLPSGWSVASTELNGYRLEVVHPDNEQEVADEIVASVRPIAEVDPNGCVAAAAPLQSAQVSSPDRVSLCQYERGVDHPLLASTVLTGERAATVVDALTRAPAGSGPDGSSCAVEGAVTGETEVIARLWQGSTAQDVRVRYAACEGNGITGLGDSRTLTAEACQAIMVPPIVFTSGMEPAAKLCGPNPTPSAVAPSAKPTKK</sequence>
<keyword evidence="1" id="KW-1133">Transmembrane helix</keyword>
<dbReference type="AlphaFoldDB" id="A0A2N9JK92"/>
<keyword evidence="1" id="KW-0812">Transmembrane</keyword>
<proteinExistence type="predicted"/>
<keyword evidence="1" id="KW-0472">Membrane</keyword>
<organism evidence="2 3">
    <name type="scientific">Micropruina glycogenica</name>
    <dbReference type="NCBI Taxonomy" id="75385"/>
    <lineage>
        <taxon>Bacteria</taxon>
        <taxon>Bacillati</taxon>
        <taxon>Actinomycetota</taxon>
        <taxon>Actinomycetes</taxon>
        <taxon>Propionibacteriales</taxon>
        <taxon>Nocardioidaceae</taxon>
        <taxon>Micropruina</taxon>
    </lineage>
</organism>
<evidence type="ECO:0000313" key="3">
    <source>
        <dbReference type="Proteomes" id="UP000238164"/>
    </source>
</evidence>
<keyword evidence="3" id="KW-1185">Reference proteome</keyword>
<gene>
    <name evidence="2" type="ORF">MPLG2_2951</name>
</gene>
<accession>A0A2N9JK92</accession>
<name>A0A2N9JK92_9ACTN</name>
<dbReference type="OrthoDB" id="3294467at2"/>
<dbReference type="KEGG" id="mgg:MPLG2_2951"/>
<reference evidence="2 3" key="1">
    <citation type="submission" date="2018-02" db="EMBL/GenBank/DDBJ databases">
        <authorList>
            <person name="Cohen D.B."/>
            <person name="Kent A.D."/>
        </authorList>
    </citation>
    <scope>NUCLEOTIDE SEQUENCE [LARGE SCALE GENOMIC DNA]</scope>
    <source>
        <strain evidence="2">1</strain>
    </source>
</reference>
<dbReference type="Proteomes" id="UP000238164">
    <property type="component" value="Chromosome 1"/>
</dbReference>
<protein>
    <submittedName>
        <fullName evidence="2">Uncharacterized protein</fullName>
    </submittedName>
</protein>
<evidence type="ECO:0000313" key="2">
    <source>
        <dbReference type="EMBL" id="SPD87981.1"/>
    </source>
</evidence>